<keyword evidence="2" id="KW-0472">Membrane</keyword>
<feature type="transmembrane region" description="Helical" evidence="2">
    <location>
        <begin position="100"/>
        <end position="118"/>
    </location>
</feature>
<evidence type="ECO:0008006" key="5">
    <source>
        <dbReference type="Google" id="ProtNLM"/>
    </source>
</evidence>
<protein>
    <recommendedName>
        <fullName evidence="5">FtsK domain-containing protein</fullName>
    </recommendedName>
</protein>
<dbReference type="RefSeq" id="WP_345432034.1">
    <property type="nucleotide sequence ID" value="NZ_BAABHK010000004.1"/>
</dbReference>
<sequence>MARRARDATPAPQREVYAGVHAGPPVPTQPARYYTDTTPPQSALPERTSPPERPLRRRLRDHTHRNRAQVKPWLWLFLPAPALLVHGLLATPWLHRARPWVLLALLAVGVLMGVIQWFRQPRTAFRIYALACTAAATAWTSWTVTYAVWGRPGKYSPLAGLCLWLPLAYLWWDRHSTRIQDQAEPKREADPFLTAWAAKVEPVLGWTAGHGEDIAAGRRYRVRLKPGQTIEDAEENRRKIASYLGMSRKRLTFEPLTGDGPGDDGDESLITLIVTAAQNPQRQEQTWRGPTLDRATGLYRHGVYPDAAAFMRLFKTEDGIPHRAVNGLWTGATGSGKSRGLAIKIAEHIHSGMFAVWYADGKEGASAPELEDRVDWYATSVDETIRMLRAAWKVMKVRKRITKNLNQAAFRGEDVMRLGDPGLPFLQVVLDEAQEFLRHKIAARLVKALLRMGNEVGIGLDLATQVPLLNELGAEAGDGGAEVIRGMAKSGNLAVYRAEDSFTGTVTVSNDLNVNPMSLPNIPGFCFVFGHERRPVPVRTYHASKTALFGWLVEVDVVTLDEASARAAGEDYATRAERALEADVAPEEIDLDDLDVELAILLGEPLPSQESAGDDATSLTVKEAVFQALKAHGGPMKREEVIAAVAAMGKEASDSAVAQALKWWCDAGHVTPTGQHGFYDLANRESITGPVGAGV</sequence>
<evidence type="ECO:0000256" key="1">
    <source>
        <dbReference type="SAM" id="MobiDB-lite"/>
    </source>
</evidence>
<keyword evidence="4" id="KW-1185">Reference proteome</keyword>
<evidence type="ECO:0000256" key="2">
    <source>
        <dbReference type="SAM" id="Phobius"/>
    </source>
</evidence>
<evidence type="ECO:0000313" key="4">
    <source>
        <dbReference type="Proteomes" id="UP001501442"/>
    </source>
</evidence>
<name>A0ABP8UCE0_9ACTN</name>
<organism evidence="3 4">
    <name type="scientific">Actinoallomurus vinaceus</name>
    <dbReference type="NCBI Taxonomy" id="1080074"/>
    <lineage>
        <taxon>Bacteria</taxon>
        <taxon>Bacillati</taxon>
        <taxon>Actinomycetota</taxon>
        <taxon>Actinomycetes</taxon>
        <taxon>Streptosporangiales</taxon>
        <taxon>Thermomonosporaceae</taxon>
        <taxon>Actinoallomurus</taxon>
    </lineage>
</organism>
<dbReference type="EMBL" id="BAABHK010000004">
    <property type="protein sequence ID" value="GAA4626790.1"/>
    <property type="molecule type" value="Genomic_DNA"/>
</dbReference>
<reference evidence="4" key="1">
    <citation type="journal article" date="2019" name="Int. J. Syst. Evol. Microbiol.">
        <title>The Global Catalogue of Microorganisms (GCM) 10K type strain sequencing project: providing services to taxonomists for standard genome sequencing and annotation.</title>
        <authorList>
            <consortium name="The Broad Institute Genomics Platform"/>
            <consortium name="The Broad Institute Genome Sequencing Center for Infectious Disease"/>
            <person name="Wu L."/>
            <person name="Ma J."/>
        </authorList>
    </citation>
    <scope>NUCLEOTIDE SEQUENCE [LARGE SCALE GENOMIC DNA]</scope>
    <source>
        <strain evidence="4">JCM 17939</strain>
    </source>
</reference>
<feature type="region of interest" description="Disordered" evidence="1">
    <location>
        <begin position="1"/>
        <end position="62"/>
    </location>
</feature>
<accession>A0ABP8UCE0</accession>
<dbReference type="SUPFAM" id="SSF52540">
    <property type="entry name" value="P-loop containing nucleoside triphosphate hydrolases"/>
    <property type="match status" value="1"/>
</dbReference>
<dbReference type="Proteomes" id="UP001501442">
    <property type="component" value="Unassembled WGS sequence"/>
</dbReference>
<comment type="caution">
    <text evidence="3">The sequence shown here is derived from an EMBL/GenBank/DDBJ whole genome shotgun (WGS) entry which is preliminary data.</text>
</comment>
<dbReference type="Gene3D" id="3.40.50.300">
    <property type="entry name" value="P-loop containing nucleotide triphosphate hydrolases"/>
    <property type="match status" value="1"/>
</dbReference>
<feature type="transmembrane region" description="Helical" evidence="2">
    <location>
        <begin position="125"/>
        <end position="149"/>
    </location>
</feature>
<keyword evidence="2" id="KW-1133">Transmembrane helix</keyword>
<feature type="transmembrane region" description="Helical" evidence="2">
    <location>
        <begin position="73"/>
        <end position="94"/>
    </location>
</feature>
<evidence type="ECO:0000313" key="3">
    <source>
        <dbReference type="EMBL" id="GAA4626790.1"/>
    </source>
</evidence>
<gene>
    <name evidence="3" type="ORF">GCM10023196_036480</name>
</gene>
<keyword evidence="2" id="KW-0812">Transmembrane</keyword>
<dbReference type="InterPro" id="IPR027417">
    <property type="entry name" value="P-loop_NTPase"/>
</dbReference>
<proteinExistence type="predicted"/>